<name>A0ABV5PQI7_9ACTN</name>
<feature type="transmembrane region" description="Helical" evidence="1">
    <location>
        <begin position="145"/>
        <end position="168"/>
    </location>
</feature>
<accession>A0ABV5PQI7</accession>
<gene>
    <name evidence="2" type="ORF">ACFFRN_02450</name>
</gene>
<dbReference type="EMBL" id="JBHMCE010000001">
    <property type="protein sequence ID" value="MFB9525472.1"/>
    <property type="molecule type" value="Genomic_DNA"/>
</dbReference>
<sequence length="439" mass="47478">MTREASLNPLTWNWNPGSWGWDFDAGALLDGGPLLSTLRSMWNALPLMFDDRVELRLMAAADAHRRLDADLDRLHNAIDPAVSKIVQEWKGAAADQFRLAWGKVVDPHARAALRQSCLGVAEVLEAVLNATNMTKQAIIELVRTAVLWAALFFALRLAANIWAAYLAYLRSAKLVMEAVALLQKLASVFASVGRVLARLPLAGRLTFIPKLGGMLKTAAMRPFSFEAMTKLASARFGAYAKTSAWVYAGVLGSQMAAQGMRGESVFNLSPMTFSQAGAVTTGAMLAGTFVPVASVFGKGLFQGGAAASWSASFVKSGVAVGESGMAFGGFVATRNLVTSKMSWLAKLGPDAQKQALGFAPTAAFRVWRPLDSPKLPQELPAWERPAVERWSVNEGSLWEVAQKVWGDGSRWREIYDANRDLIGPDPKVLRVGQVLSIPE</sequence>
<evidence type="ECO:0000313" key="2">
    <source>
        <dbReference type="EMBL" id="MFB9525472.1"/>
    </source>
</evidence>
<dbReference type="InterPro" id="IPR036779">
    <property type="entry name" value="LysM_dom_sf"/>
</dbReference>
<proteinExistence type="predicted"/>
<dbReference type="Proteomes" id="UP001589646">
    <property type="component" value="Unassembled WGS sequence"/>
</dbReference>
<dbReference type="Gene3D" id="3.10.350.10">
    <property type="entry name" value="LysM domain"/>
    <property type="match status" value="1"/>
</dbReference>
<dbReference type="InterPro" id="IPR036689">
    <property type="entry name" value="ESAT-6-like_sf"/>
</dbReference>
<protein>
    <submittedName>
        <fullName evidence="2">LysM peptidoglycan-binding domain-containing protein</fullName>
    </submittedName>
</protein>
<keyword evidence="3" id="KW-1185">Reference proteome</keyword>
<comment type="caution">
    <text evidence="2">The sequence shown here is derived from an EMBL/GenBank/DDBJ whole genome shotgun (WGS) entry which is preliminary data.</text>
</comment>
<keyword evidence="1" id="KW-0472">Membrane</keyword>
<keyword evidence="1" id="KW-1133">Transmembrane helix</keyword>
<organism evidence="2 3">
    <name type="scientific">Nonomuraea roseola</name>
    <dbReference type="NCBI Taxonomy" id="46179"/>
    <lineage>
        <taxon>Bacteria</taxon>
        <taxon>Bacillati</taxon>
        <taxon>Actinomycetota</taxon>
        <taxon>Actinomycetes</taxon>
        <taxon>Streptosporangiales</taxon>
        <taxon>Streptosporangiaceae</taxon>
        <taxon>Nonomuraea</taxon>
    </lineage>
</organism>
<dbReference type="RefSeq" id="WP_346126141.1">
    <property type="nucleotide sequence ID" value="NZ_BAAAXC010000015.1"/>
</dbReference>
<evidence type="ECO:0000313" key="3">
    <source>
        <dbReference type="Proteomes" id="UP001589646"/>
    </source>
</evidence>
<keyword evidence="1" id="KW-0812">Transmembrane</keyword>
<dbReference type="Gene3D" id="1.10.287.1060">
    <property type="entry name" value="ESAT-6-like"/>
    <property type="match status" value="1"/>
</dbReference>
<evidence type="ECO:0000256" key="1">
    <source>
        <dbReference type="SAM" id="Phobius"/>
    </source>
</evidence>
<dbReference type="SUPFAM" id="SSF140453">
    <property type="entry name" value="EsxAB dimer-like"/>
    <property type="match status" value="1"/>
</dbReference>
<reference evidence="2 3" key="1">
    <citation type="submission" date="2024-09" db="EMBL/GenBank/DDBJ databases">
        <authorList>
            <person name="Sun Q."/>
            <person name="Mori K."/>
        </authorList>
    </citation>
    <scope>NUCLEOTIDE SEQUENCE [LARGE SCALE GENOMIC DNA]</scope>
    <source>
        <strain evidence="2 3">JCM 3323</strain>
    </source>
</reference>